<proteinExistence type="predicted"/>
<dbReference type="EMBL" id="FTPD01000017">
    <property type="protein sequence ID" value="SIT55976.1"/>
    <property type="molecule type" value="Genomic_DNA"/>
</dbReference>
<dbReference type="Proteomes" id="UP000188388">
    <property type="component" value="Unassembled WGS sequence"/>
</dbReference>
<sequence length="63" mass="6907">MCGVIRSSTSPDRFWLLLSSTGSRRRSGLAVTIDEIMPLVLRGHATCHLGDCTYPAKALMHYG</sequence>
<accession>A0A1R3V7U4</accession>
<gene>
    <name evidence="1" type="ORF">BQ8794_240183</name>
</gene>
<protein>
    <submittedName>
        <fullName evidence="1">Uncharacterized protein</fullName>
    </submittedName>
</protein>
<reference evidence="2" key="1">
    <citation type="submission" date="2017-01" db="EMBL/GenBank/DDBJ databases">
        <authorList>
            <person name="Brunel B."/>
        </authorList>
    </citation>
    <scope>NUCLEOTIDE SEQUENCE [LARGE SCALE GENOMIC DNA]</scope>
</reference>
<evidence type="ECO:0000313" key="2">
    <source>
        <dbReference type="Proteomes" id="UP000188388"/>
    </source>
</evidence>
<evidence type="ECO:0000313" key="1">
    <source>
        <dbReference type="EMBL" id="SIT55976.1"/>
    </source>
</evidence>
<name>A0A1R3V7U4_9HYPH</name>
<dbReference type="AlphaFoldDB" id="A0A1R3V7U4"/>
<organism evidence="1 2">
    <name type="scientific">Mesorhizobium prunaredense</name>
    <dbReference type="NCBI Taxonomy" id="1631249"/>
    <lineage>
        <taxon>Bacteria</taxon>
        <taxon>Pseudomonadati</taxon>
        <taxon>Pseudomonadota</taxon>
        <taxon>Alphaproteobacteria</taxon>
        <taxon>Hyphomicrobiales</taxon>
        <taxon>Phyllobacteriaceae</taxon>
        <taxon>Mesorhizobium</taxon>
    </lineage>
</organism>
<keyword evidence="2" id="KW-1185">Reference proteome</keyword>